<reference evidence="1" key="1">
    <citation type="journal article" date="2021" name="Nat. Commun.">
        <title>Genetic determinants of endophytism in the Arabidopsis root mycobiome.</title>
        <authorList>
            <person name="Mesny F."/>
            <person name="Miyauchi S."/>
            <person name="Thiergart T."/>
            <person name="Pickel B."/>
            <person name="Atanasova L."/>
            <person name="Karlsson M."/>
            <person name="Huettel B."/>
            <person name="Barry K.W."/>
            <person name="Haridas S."/>
            <person name="Chen C."/>
            <person name="Bauer D."/>
            <person name="Andreopoulos W."/>
            <person name="Pangilinan J."/>
            <person name="LaButti K."/>
            <person name="Riley R."/>
            <person name="Lipzen A."/>
            <person name="Clum A."/>
            <person name="Drula E."/>
            <person name="Henrissat B."/>
            <person name="Kohler A."/>
            <person name="Grigoriev I.V."/>
            <person name="Martin F.M."/>
            <person name="Hacquard S."/>
        </authorList>
    </citation>
    <scope>NUCLEOTIDE SEQUENCE</scope>
    <source>
        <strain evidence="1">MPI-CAGE-CH-0235</strain>
    </source>
</reference>
<gene>
    <name evidence="1" type="ORF">B0I35DRAFT_479183</name>
</gene>
<dbReference type="Proteomes" id="UP000813444">
    <property type="component" value="Unassembled WGS sequence"/>
</dbReference>
<name>A0A8K0WSN3_9HYPO</name>
<protein>
    <submittedName>
        <fullName evidence="1">Uncharacterized protein</fullName>
    </submittedName>
</protein>
<evidence type="ECO:0000313" key="2">
    <source>
        <dbReference type="Proteomes" id="UP000813444"/>
    </source>
</evidence>
<evidence type="ECO:0000313" key="1">
    <source>
        <dbReference type="EMBL" id="KAH7318702.1"/>
    </source>
</evidence>
<organism evidence="1 2">
    <name type="scientific">Stachybotrys elegans</name>
    <dbReference type="NCBI Taxonomy" id="80388"/>
    <lineage>
        <taxon>Eukaryota</taxon>
        <taxon>Fungi</taxon>
        <taxon>Dikarya</taxon>
        <taxon>Ascomycota</taxon>
        <taxon>Pezizomycotina</taxon>
        <taxon>Sordariomycetes</taxon>
        <taxon>Hypocreomycetidae</taxon>
        <taxon>Hypocreales</taxon>
        <taxon>Stachybotryaceae</taxon>
        <taxon>Stachybotrys</taxon>
    </lineage>
</organism>
<comment type="caution">
    <text evidence="1">The sequence shown here is derived from an EMBL/GenBank/DDBJ whole genome shotgun (WGS) entry which is preliminary data.</text>
</comment>
<proteinExistence type="predicted"/>
<sequence>MYRASIVLGLSFTLNPLPNTVYPPPNPRPILRKTFTSKSTPLSFSVSSALVVPAVVVPSLPHPRIATPAGSCREPSSCPARLPRLLDGQLLLALPAAAAAAETNYTGNCSSYTSYTSYTSCHCTGNCSLCACAIVVVPSTRVSSFPGLLEIW</sequence>
<dbReference type="AlphaFoldDB" id="A0A8K0WSN3"/>
<keyword evidence="2" id="KW-1185">Reference proteome</keyword>
<accession>A0A8K0WSN3</accession>
<dbReference type="EMBL" id="JAGPNK010000007">
    <property type="protein sequence ID" value="KAH7318702.1"/>
    <property type="molecule type" value="Genomic_DNA"/>
</dbReference>